<proteinExistence type="predicted"/>
<dbReference type="EMBL" id="BONW01000012">
    <property type="protein sequence ID" value="GIG87583.1"/>
    <property type="molecule type" value="Genomic_DNA"/>
</dbReference>
<keyword evidence="1" id="KW-0812">Transmembrane</keyword>
<accession>A0ABQ4DYR3</accession>
<sequence length="338" mass="36658">MIWLSWRQFRTQALVGVGALAVLAAYLLHLGLRIRDSRAGYLARCQPQGDCAQAMAQFVGEYQNTLLILAGLLGLVPGILGMFWGAPLVARELEAGTHRLVWNQSVSRRRWLATRLLFVALAAAAVAGLASLLLTWAASPVDTAADDRFSTVVFGARNITPIGYALFAVTLGTVLGLVVRRTLPAMALTVLAFTVVQFGMPNLIRPHLMPPATVTRPMTADAINQVRGLGSITGAAVVRGVTVPDAWVTYTSELRTSDGRALDAGRFDDCLMSPPKTGATGTFGDTARCLGDLDLHVDLAYQPEHRYWPFQWLESAIYLGLSVLLGGFGLWRIRRRVT</sequence>
<feature type="transmembrane region" description="Helical" evidence="1">
    <location>
        <begin position="315"/>
        <end position="333"/>
    </location>
</feature>
<feature type="transmembrane region" description="Helical" evidence="1">
    <location>
        <begin position="116"/>
        <end position="139"/>
    </location>
</feature>
<gene>
    <name evidence="2" type="ORF">Pen02_25190</name>
</gene>
<dbReference type="RefSeq" id="WP_203866147.1">
    <property type="nucleotide sequence ID" value="NZ_BONW01000012.1"/>
</dbReference>
<protein>
    <submittedName>
        <fullName evidence="2">Transporter</fullName>
    </submittedName>
</protein>
<keyword evidence="3" id="KW-1185">Reference proteome</keyword>
<feature type="transmembrane region" description="Helical" evidence="1">
    <location>
        <begin position="159"/>
        <end position="178"/>
    </location>
</feature>
<organism evidence="2 3">
    <name type="scientific">Plantactinospora endophytica</name>
    <dbReference type="NCBI Taxonomy" id="673535"/>
    <lineage>
        <taxon>Bacteria</taxon>
        <taxon>Bacillati</taxon>
        <taxon>Actinomycetota</taxon>
        <taxon>Actinomycetes</taxon>
        <taxon>Micromonosporales</taxon>
        <taxon>Micromonosporaceae</taxon>
        <taxon>Plantactinospora</taxon>
    </lineage>
</organism>
<feature type="transmembrane region" description="Helical" evidence="1">
    <location>
        <begin position="12"/>
        <end position="32"/>
    </location>
</feature>
<name>A0ABQ4DYR3_9ACTN</name>
<feature type="transmembrane region" description="Helical" evidence="1">
    <location>
        <begin position="66"/>
        <end position="90"/>
    </location>
</feature>
<comment type="caution">
    <text evidence="2">The sequence shown here is derived from an EMBL/GenBank/DDBJ whole genome shotgun (WGS) entry which is preliminary data.</text>
</comment>
<evidence type="ECO:0000256" key="1">
    <source>
        <dbReference type="SAM" id="Phobius"/>
    </source>
</evidence>
<evidence type="ECO:0000313" key="3">
    <source>
        <dbReference type="Proteomes" id="UP000646749"/>
    </source>
</evidence>
<reference evidence="2 3" key="1">
    <citation type="submission" date="2021-01" db="EMBL/GenBank/DDBJ databases">
        <title>Whole genome shotgun sequence of Plantactinospora endophytica NBRC 110450.</title>
        <authorList>
            <person name="Komaki H."/>
            <person name="Tamura T."/>
        </authorList>
    </citation>
    <scope>NUCLEOTIDE SEQUENCE [LARGE SCALE GENOMIC DNA]</scope>
    <source>
        <strain evidence="2 3">NBRC 110450</strain>
    </source>
</reference>
<dbReference type="Proteomes" id="UP000646749">
    <property type="component" value="Unassembled WGS sequence"/>
</dbReference>
<keyword evidence="1" id="KW-1133">Transmembrane helix</keyword>
<keyword evidence="1" id="KW-0472">Membrane</keyword>
<evidence type="ECO:0000313" key="2">
    <source>
        <dbReference type="EMBL" id="GIG87583.1"/>
    </source>
</evidence>
<feature type="transmembrane region" description="Helical" evidence="1">
    <location>
        <begin position="185"/>
        <end position="204"/>
    </location>
</feature>